<dbReference type="OrthoDB" id="3830579at2759"/>
<dbReference type="Gene3D" id="3.30.70.100">
    <property type="match status" value="1"/>
</dbReference>
<comment type="caution">
    <text evidence="1">The sequence shown here is derived from an EMBL/GenBank/DDBJ whole genome shotgun (WGS) entry which is preliminary data.</text>
</comment>
<accession>A0A3E2HE84</accession>
<dbReference type="AlphaFoldDB" id="A0A3E2HE84"/>
<evidence type="ECO:0000313" key="2">
    <source>
        <dbReference type="Proteomes" id="UP000258309"/>
    </source>
</evidence>
<proteinExistence type="predicted"/>
<name>A0A3E2HE84_SCYLI</name>
<dbReference type="STRING" id="5539.A0A3E2HE84"/>
<keyword evidence="2" id="KW-1185">Reference proteome</keyword>
<dbReference type="SUPFAM" id="SSF54909">
    <property type="entry name" value="Dimeric alpha+beta barrel"/>
    <property type="match status" value="1"/>
</dbReference>
<protein>
    <recommendedName>
        <fullName evidence="3">ABM domain-containing protein</fullName>
    </recommendedName>
</protein>
<evidence type="ECO:0008006" key="3">
    <source>
        <dbReference type="Google" id="ProtNLM"/>
    </source>
</evidence>
<dbReference type="Proteomes" id="UP000258309">
    <property type="component" value="Unassembled WGS sequence"/>
</dbReference>
<dbReference type="OMA" id="GPHAMAG"/>
<evidence type="ECO:0000313" key="1">
    <source>
        <dbReference type="EMBL" id="RFU31463.1"/>
    </source>
</evidence>
<gene>
    <name evidence="1" type="ORF">B7463_g4852</name>
</gene>
<feature type="non-terminal residue" evidence="1">
    <location>
        <position position="1"/>
    </location>
</feature>
<sequence length="181" mass="20356">MPTTTEVVILKFQRNVNIEDSSTKHGQARQDTLKTVAAQPGYQRSFWTVVFGDGTTVWWLIDWDSYDAHKAFMDSKAYKPFQERAAIFLDLTTPPKPFHVNFWTPPSEVLKTGPVVELVTFYFPFDSDNAKIEEMQKKAIEGFRKAGGGPHAMAGGLVIENELEIPSKPRHKTKAVTALLA</sequence>
<feature type="non-terminal residue" evidence="1">
    <location>
        <position position="181"/>
    </location>
</feature>
<reference evidence="1 2" key="1">
    <citation type="submission" date="2018-05" db="EMBL/GenBank/DDBJ databases">
        <title>Draft genome sequence of Scytalidium lignicola DSM 105466, a ubiquitous saprotrophic fungus.</title>
        <authorList>
            <person name="Buettner E."/>
            <person name="Gebauer A.M."/>
            <person name="Hofrichter M."/>
            <person name="Liers C."/>
            <person name="Kellner H."/>
        </authorList>
    </citation>
    <scope>NUCLEOTIDE SEQUENCE [LARGE SCALE GENOMIC DNA]</scope>
    <source>
        <strain evidence="1 2">DSM 105466</strain>
    </source>
</reference>
<dbReference type="InterPro" id="IPR011008">
    <property type="entry name" value="Dimeric_a/b-barrel"/>
</dbReference>
<dbReference type="EMBL" id="NCSJ02000075">
    <property type="protein sequence ID" value="RFU31463.1"/>
    <property type="molecule type" value="Genomic_DNA"/>
</dbReference>
<organism evidence="1 2">
    <name type="scientific">Scytalidium lignicola</name>
    <name type="common">Hyphomycete</name>
    <dbReference type="NCBI Taxonomy" id="5539"/>
    <lineage>
        <taxon>Eukaryota</taxon>
        <taxon>Fungi</taxon>
        <taxon>Dikarya</taxon>
        <taxon>Ascomycota</taxon>
        <taxon>Pezizomycotina</taxon>
        <taxon>Leotiomycetes</taxon>
        <taxon>Leotiomycetes incertae sedis</taxon>
        <taxon>Scytalidium</taxon>
    </lineage>
</organism>